<dbReference type="AlphaFoldDB" id="A0A067QDC7"/>
<protein>
    <submittedName>
        <fullName evidence="1">Uncharacterized protein</fullName>
    </submittedName>
</protein>
<sequence length="86" mass="9826">MHPSARRLVRILPRSVVAPSKVRVAPAPAPSRKETITLIDILQQRKTHAGDDFPQNLRIEPVITKSTFKEVPKDVRRDLKHLVKEM</sequence>
<organism evidence="1 2">
    <name type="scientific">Jaapia argillacea MUCL 33604</name>
    <dbReference type="NCBI Taxonomy" id="933084"/>
    <lineage>
        <taxon>Eukaryota</taxon>
        <taxon>Fungi</taxon>
        <taxon>Dikarya</taxon>
        <taxon>Basidiomycota</taxon>
        <taxon>Agaricomycotina</taxon>
        <taxon>Agaricomycetes</taxon>
        <taxon>Agaricomycetidae</taxon>
        <taxon>Jaapiales</taxon>
        <taxon>Jaapiaceae</taxon>
        <taxon>Jaapia</taxon>
    </lineage>
</organism>
<accession>A0A067QDC7</accession>
<dbReference type="EMBL" id="KL197713">
    <property type="protein sequence ID" value="KDQ60611.1"/>
    <property type="molecule type" value="Genomic_DNA"/>
</dbReference>
<dbReference type="HOGENOM" id="CLU_162139_0_0_1"/>
<name>A0A067QDC7_9AGAM</name>
<dbReference type="InParanoid" id="A0A067QDC7"/>
<evidence type="ECO:0000313" key="2">
    <source>
        <dbReference type="Proteomes" id="UP000027265"/>
    </source>
</evidence>
<evidence type="ECO:0000313" key="1">
    <source>
        <dbReference type="EMBL" id="KDQ60611.1"/>
    </source>
</evidence>
<dbReference type="Proteomes" id="UP000027265">
    <property type="component" value="Unassembled WGS sequence"/>
</dbReference>
<reference evidence="2" key="1">
    <citation type="journal article" date="2014" name="Proc. Natl. Acad. Sci. U.S.A.">
        <title>Extensive sampling of basidiomycete genomes demonstrates inadequacy of the white-rot/brown-rot paradigm for wood decay fungi.</title>
        <authorList>
            <person name="Riley R."/>
            <person name="Salamov A.A."/>
            <person name="Brown D.W."/>
            <person name="Nagy L.G."/>
            <person name="Floudas D."/>
            <person name="Held B.W."/>
            <person name="Levasseur A."/>
            <person name="Lombard V."/>
            <person name="Morin E."/>
            <person name="Otillar R."/>
            <person name="Lindquist E.A."/>
            <person name="Sun H."/>
            <person name="LaButti K.M."/>
            <person name="Schmutz J."/>
            <person name="Jabbour D."/>
            <person name="Luo H."/>
            <person name="Baker S.E."/>
            <person name="Pisabarro A.G."/>
            <person name="Walton J.D."/>
            <person name="Blanchette R.A."/>
            <person name="Henrissat B."/>
            <person name="Martin F."/>
            <person name="Cullen D."/>
            <person name="Hibbett D.S."/>
            <person name="Grigoriev I.V."/>
        </authorList>
    </citation>
    <scope>NUCLEOTIDE SEQUENCE [LARGE SCALE GENOMIC DNA]</scope>
    <source>
        <strain evidence="2">MUCL 33604</strain>
    </source>
</reference>
<keyword evidence="2" id="KW-1185">Reference proteome</keyword>
<gene>
    <name evidence="1" type="ORF">JAAARDRAFT_31570</name>
</gene>
<dbReference type="OrthoDB" id="3237970at2759"/>
<proteinExistence type="predicted"/>